<evidence type="ECO:0000313" key="2">
    <source>
        <dbReference type="Proteomes" id="UP000320858"/>
    </source>
</evidence>
<proteinExistence type="predicted"/>
<sequence length="77" mass="8332">MIAVRSYLLAFSHLTGETSLTYIKRGQSGAACGLALTGRMRCQSCSQKSFICRWKNHGAMSLISPPTPKTCRTGPPV</sequence>
<comment type="caution">
    <text evidence="1">The sequence shown here is derived from an EMBL/GenBank/DDBJ whole genome shotgun (WGS) entry which is preliminary data.</text>
</comment>
<dbReference type="EMBL" id="SGOB01000001">
    <property type="protein sequence ID" value="TRA90861.1"/>
    <property type="molecule type" value="Genomic_DNA"/>
</dbReference>
<accession>A0AA94VF76</accession>
<protein>
    <submittedName>
        <fullName evidence="1">Uncharacterized protein</fullName>
    </submittedName>
</protein>
<dbReference type="AlphaFoldDB" id="A0AA94VF76"/>
<name>A0AA94VF76_RHIRH</name>
<dbReference type="Proteomes" id="UP000320858">
    <property type="component" value="Unassembled WGS sequence"/>
</dbReference>
<organism evidence="1 2">
    <name type="scientific">Rhizobium rhizogenes</name>
    <name type="common">Agrobacterium rhizogenes</name>
    <dbReference type="NCBI Taxonomy" id="359"/>
    <lineage>
        <taxon>Bacteria</taxon>
        <taxon>Pseudomonadati</taxon>
        <taxon>Pseudomonadota</taxon>
        <taxon>Alphaproteobacteria</taxon>
        <taxon>Hyphomicrobiales</taxon>
        <taxon>Rhizobiaceae</taxon>
        <taxon>Rhizobium/Agrobacterium group</taxon>
        <taxon>Rhizobium</taxon>
    </lineage>
</organism>
<reference evidence="1 2" key="1">
    <citation type="journal article" date="2019" name="Appl. Microbiol. Biotechnol.">
        <title>Differential efficiency of wild type rhizogenic strains for rol gene transformation of plants.</title>
        <authorList>
            <person name="Desmet S."/>
            <person name="De Keyser E."/>
            <person name="Van Vaerenbergh J."/>
            <person name="Baeyen S."/>
            <person name="Van Huylenbroeck J."/>
            <person name="Geelen D."/>
            <person name="Dhooghe E."/>
        </authorList>
    </citation>
    <scope>NUCLEOTIDE SEQUENCE [LARGE SCALE GENOMIC DNA]</scope>
    <source>
        <strain evidence="1 2">B 4.1</strain>
    </source>
</reference>
<evidence type="ECO:0000313" key="1">
    <source>
        <dbReference type="EMBL" id="TRA90861.1"/>
    </source>
</evidence>
<gene>
    <name evidence="1" type="ORF">EXN24_04940</name>
</gene>